<reference evidence="1" key="2">
    <citation type="journal article" date="2015" name="Fish Shellfish Immunol.">
        <title>Early steps in the European eel (Anguilla anguilla)-Vibrio vulnificus interaction in the gills: Role of the RtxA13 toxin.</title>
        <authorList>
            <person name="Callol A."/>
            <person name="Pajuelo D."/>
            <person name="Ebbesson L."/>
            <person name="Teles M."/>
            <person name="MacKenzie S."/>
            <person name="Amaro C."/>
        </authorList>
    </citation>
    <scope>NUCLEOTIDE SEQUENCE</scope>
</reference>
<organism evidence="1">
    <name type="scientific">Anguilla anguilla</name>
    <name type="common">European freshwater eel</name>
    <name type="synonym">Muraena anguilla</name>
    <dbReference type="NCBI Taxonomy" id="7936"/>
    <lineage>
        <taxon>Eukaryota</taxon>
        <taxon>Metazoa</taxon>
        <taxon>Chordata</taxon>
        <taxon>Craniata</taxon>
        <taxon>Vertebrata</taxon>
        <taxon>Euteleostomi</taxon>
        <taxon>Actinopterygii</taxon>
        <taxon>Neopterygii</taxon>
        <taxon>Teleostei</taxon>
        <taxon>Anguilliformes</taxon>
        <taxon>Anguillidae</taxon>
        <taxon>Anguilla</taxon>
    </lineage>
</organism>
<evidence type="ECO:0000313" key="1">
    <source>
        <dbReference type="EMBL" id="JAH69345.1"/>
    </source>
</evidence>
<dbReference type="AlphaFoldDB" id="A0A0E9UVZ4"/>
<protein>
    <submittedName>
        <fullName evidence="1">Uncharacterized protein</fullName>
    </submittedName>
</protein>
<accession>A0A0E9UVZ4</accession>
<reference evidence="1" key="1">
    <citation type="submission" date="2014-11" db="EMBL/GenBank/DDBJ databases">
        <authorList>
            <person name="Amaro Gonzalez C."/>
        </authorList>
    </citation>
    <scope>NUCLEOTIDE SEQUENCE</scope>
</reference>
<dbReference type="EMBL" id="GBXM01039232">
    <property type="protein sequence ID" value="JAH69345.1"/>
    <property type="molecule type" value="Transcribed_RNA"/>
</dbReference>
<sequence>MNEQTCILLCSVHSTQVQSLQVNLLIDHVLHAY</sequence>
<name>A0A0E9UVZ4_ANGAN</name>
<proteinExistence type="predicted"/>